<accession>A0ABS1TXD3</accession>
<evidence type="ECO:0000256" key="2">
    <source>
        <dbReference type="ARBA" id="ARBA00023125"/>
    </source>
</evidence>
<evidence type="ECO:0000313" key="7">
    <source>
        <dbReference type="Proteomes" id="UP000660885"/>
    </source>
</evidence>
<evidence type="ECO:0000313" key="6">
    <source>
        <dbReference type="EMBL" id="MBL6077105.1"/>
    </source>
</evidence>
<dbReference type="Pfam" id="PF00440">
    <property type="entry name" value="TetR_N"/>
    <property type="match status" value="1"/>
</dbReference>
<dbReference type="SUPFAM" id="SSF46689">
    <property type="entry name" value="Homeodomain-like"/>
    <property type="match status" value="1"/>
</dbReference>
<evidence type="ECO:0000256" key="4">
    <source>
        <dbReference type="PROSITE-ProRule" id="PRU00335"/>
    </source>
</evidence>
<dbReference type="InterPro" id="IPR036271">
    <property type="entry name" value="Tet_transcr_reg_TetR-rel_C_sf"/>
</dbReference>
<dbReference type="InterPro" id="IPR023772">
    <property type="entry name" value="DNA-bd_HTH_TetR-type_CS"/>
</dbReference>
<gene>
    <name evidence="6" type="ORF">JMJ56_03740</name>
</gene>
<feature type="domain" description="HTH tetR-type" evidence="5">
    <location>
        <begin position="18"/>
        <end position="78"/>
    </location>
</feature>
<evidence type="ECO:0000256" key="3">
    <source>
        <dbReference type="ARBA" id="ARBA00023163"/>
    </source>
</evidence>
<dbReference type="InterPro" id="IPR050109">
    <property type="entry name" value="HTH-type_TetR-like_transc_reg"/>
</dbReference>
<dbReference type="EMBL" id="JAETWB010000001">
    <property type="protein sequence ID" value="MBL6077105.1"/>
    <property type="molecule type" value="Genomic_DNA"/>
</dbReference>
<sequence length="212" mass="23693">MKNLVDILELGGSAGPPTERMLQILTEACRLFATRGFDGVSVRDIAQECGISKATLYHHFPDKDAILRPLVMGITRSLHQRVLGAIRPEADPAEKLRAFMMESARFFEEYRWAFIVSSTVFWTDPQARQRRQRIEWRDRHEALLRGILEEGIRSGAFRIADIGMAGRLVLGALNWMPKWYDPKGPLPASAIAEQFCGMLLAGLEATPGAAAL</sequence>
<evidence type="ECO:0000259" key="5">
    <source>
        <dbReference type="PROSITE" id="PS50977"/>
    </source>
</evidence>
<protein>
    <submittedName>
        <fullName evidence="6">TetR family transcriptional regulator</fullName>
    </submittedName>
</protein>
<name>A0ABS1TXD3_9PROT</name>
<dbReference type="Proteomes" id="UP000660885">
    <property type="component" value="Unassembled WGS sequence"/>
</dbReference>
<dbReference type="InterPro" id="IPR041490">
    <property type="entry name" value="KstR2_TetR_C"/>
</dbReference>
<keyword evidence="7" id="KW-1185">Reference proteome</keyword>
<dbReference type="PRINTS" id="PR00455">
    <property type="entry name" value="HTHTETR"/>
</dbReference>
<keyword evidence="1" id="KW-0805">Transcription regulation</keyword>
<organism evidence="6 7">
    <name type="scientific">Belnapia arida</name>
    <dbReference type="NCBI Taxonomy" id="2804533"/>
    <lineage>
        <taxon>Bacteria</taxon>
        <taxon>Pseudomonadati</taxon>
        <taxon>Pseudomonadota</taxon>
        <taxon>Alphaproteobacteria</taxon>
        <taxon>Acetobacterales</taxon>
        <taxon>Roseomonadaceae</taxon>
        <taxon>Belnapia</taxon>
    </lineage>
</organism>
<feature type="DNA-binding region" description="H-T-H motif" evidence="4">
    <location>
        <begin position="41"/>
        <end position="60"/>
    </location>
</feature>
<reference evidence="6 7" key="1">
    <citation type="submission" date="2021-01" db="EMBL/GenBank/DDBJ databases">
        <title>Belnapia mucosa sp. nov. and Belnapia arida sp. nov., isolated from the Tabernas Desert (Almeria, Spain).</title>
        <authorList>
            <person name="Molina-Menor E."/>
            <person name="Vidal-Verdu A."/>
            <person name="Calonge A."/>
            <person name="Satari L."/>
            <person name="Pereto J."/>
            <person name="Porcar M."/>
        </authorList>
    </citation>
    <scope>NUCLEOTIDE SEQUENCE [LARGE SCALE GENOMIC DNA]</scope>
    <source>
        <strain evidence="6 7">T18</strain>
    </source>
</reference>
<dbReference type="PROSITE" id="PS01081">
    <property type="entry name" value="HTH_TETR_1"/>
    <property type="match status" value="1"/>
</dbReference>
<dbReference type="InterPro" id="IPR009057">
    <property type="entry name" value="Homeodomain-like_sf"/>
</dbReference>
<dbReference type="Gene3D" id="1.10.357.10">
    <property type="entry name" value="Tetracycline Repressor, domain 2"/>
    <property type="match status" value="1"/>
</dbReference>
<dbReference type="InterPro" id="IPR001647">
    <property type="entry name" value="HTH_TetR"/>
</dbReference>
<keyword evidence="2 4" id="KW-0238">DNA-binding</keyword>
<evidence type="ECO:0000256" key="1">
    <source>
        <dbReference type="ARBA" id="ARBA00023015"/>
    </source>
</evidence>
<dbReference type="PANTHER" id="PTHR30055:SF240">
    <property type="entry name" value="HTH-TYPE TRANSCRIPTIONAL REGULATOR ACRR"/>
    <property type="match status" value="1"/>
</dbReference>
<dbReference type="RefSeq" id="WP_202830239.1">
    <property type="nucleotide sequence ID" value="NZ_JAETWB010000001.1"/>
</dbReference>
<keyword evidence="3" id="KW-0804">Transcription</keyword>
<dbReference type="PROSITE" id="PS50977">
    <property type="entry name" value="HTH_TETR_2"/>
    <property type="match status" value="1"/>
</dbReference>
<comment type="caution">
    <text evidence="6">The sequence shown here is derived from an EMBL/GenBank/DDBJ whole genome shotgun (WGS) entry which is preliminary data.</text>
</comment>
<dbReference type="Gene3D" id="1.10.10.60">
    <property type="entry name" value="Homeodomain-like"/>
    <property type="match status" value="1"/>
</dbReference>
<dbReference type="PANTHER" id="PTHR30055">
    <property type="entry name" value="HTH-TYPE TRANSCRIPTIONAL REGULATOR RUTR"/>
    <property type="match status" value="1"/>
</dbReference>
<dbReference type="Pfam" id="PF17932">
    <property type="entry name" value="TetR_C_24"/>
    <property type="match status" value="1"/>
</dbReference>
<proteinExistence type="predicted"/>
<dbReference type="SUPFAM" id="SSF48498">
    <property type="entry name" value="Tetracyclin repressor-like, C-terminal domain"/>
    <property type="match status" value="1"/>
</dbReference>